<feature type="chain" id="PRO_5011754902" evidence="2">
    <location>
        <begin position="27"/>
        <end position="119"/>
    </location>
</feature>
<reference evidence="3 4" key="1">
    <citation type="submission" date="2016-10" db="EMBL/GenBank/DDBJ databases">
        <authorList>
            <person name="de Groot N.N."/>
        </authorList>
    </citation>
    <scope>NUCLEOTIDE SEQUENCE [LARGE SCALE GENOMIC DNA]</scope>
    <source>
        <strain evidence="3 4">DSM 3857</strain>
    </source>
</reference>
<dbReference type="STRING" id="933059.SAMN04488103_104194"/>
<evidence type="ECO:0000313" key="3">
    <source>
        <dbReference type="EMBL" id="SEN32460.1"/>
    </source>
</evidence>
<accession>A0A1H8FLH7</accession>
<dbReference type="AlphaFoldDB" id="A0A1H8FLH7"/>
<organism evidence="3 4">
    <name type="scientific">Gemmobacter aquatilis</name>
    <dbReference type="NCBI Taxonomy" id="933059"/>
    <lineage>
        <taxon>Bacteria</taxon>
        <taxon>Pseudomonadati</taxon>
        <taxon>Pseudomonadota</taxon>
        <taxon>Alphaproteobacteria</taxon>
        <taxon>Rhodobacterales</taxon>
        <taxon>Paracoccaceae</taxon>
        <taxon>Gemmobacter</taxon>
    </lineage>
</organism>
<keyword evidence="2" id="KW-0732">Signal</keyword>
<sequence>MNKAQLATLAVALALWGQLAATSAQAGAFAAADRLGALRIADMSTEAGLLHRISSDDDDDEEDDDDDGYRTPCRGGDDDDDDDDEGSACRSGGVIPAVPVAPPANGLFGTGAPPKAQVN</sequence>
<dbReference type="RefSeq" id="WP_139201557.1">
    <property type="nucleotide sequence ID" value="NZ_FOCE01000004.1"/>
</dbReference>
<keyword evidence="4" id="KW-1185">Reference proteome</keyword>
<feature type="signal peptide" evidence="2">
    <location>
        <begin position="1"/>
        <end position="26"/>
    </location>
</feature>
<feature type="compositionally biased region" description="Acidic residues" evidence="1">
    <location>
        <begin position="77"/>
        <end position="86"/>
    </location>
</feature>
<name>A0A1H8FLH7_9RHOB</name>
<evidence type="ECO:0000256" key="2">
    <source>
        <dbReference type="SAM" id="SignalP"/>
    </source>
</evidence>
<feature type="compositionally biased region" description="Acidic residues" evidence="1">
    <location>
        <begin position="56"/>
        <end position="67"/>
    </location>
</feature>
<dbReference type="Proteomes" id="UP000198761">
    <property type="component" value="Unassembled WGS sequence"/>
</dbReference>
<gene>
    <name evidence="3" type="ORF">SAMN04488103_104194</name>
</gene>
<feature type="region of interest" description="Disordered" evidence="1">
    <location>
        <begin position="51"/>
        <end position="119"/>
    </location>
</feature>
<protein>
    <submittedName>
        <fullName evidence="3">Uncharacterized protein</fullName>
    </submittedName>
</protein>
<proteinExistence type="predicted"/>
<dbReference type="EMBL" id="FOCE01000004">
    <property type="protein sequence ID" value="SEN32460.1"/>
    <property type="molecule type" value="Genomic_DNA"/>
</dbReference>
<evidence type="ECO:0000313" key="4">
    <source>
        <dbReference type="Proteomes" id="UP000198761"/>
    </source>
</evidence>
<evidence type="ECO:0000256" key="1">
    <source>
        <dbReference type="SAM" id="MobiDB-lite"/>
    </source>
</evidence>